<reference evidence="2 3" key="1">
    <citation type="submission" date="2020-08" db="EMBL/GenBank/DDBJ databases">
        <authorList>
            <person name="Xu S."/>
            <person name="Li A."/>
        </authorList>
    </citation>
    <scope>NUCLEOTIDE SEQUENCE [LARGE SCALE GENOMIC DNA]</scope>
    <source>
        <strain evidence="2 3">119BY6-57</strain>
    </source>
</reference>
<evidence type="ECO:0000313" key="2">
    <source>
        <dbReference type="EMBL" id="MBB1059897.1"/>
    </source>
</evidence>
<proteinExistence type="predicted"/>
<comment type="caution">
    <text evidence="2">The sequence shown here is derived from an EMBL/GenBank/DDBJ whole genome shotgun (WGS) entry which is preliminary data.</text>
</comment>
<organism evidence="2 3">
    <name type="scientific">Marilutibacter spongiae</name>
    <dbReference type="NCBI Taxonomy" id="2025720"/>
    <lineage>
        <taxon>Bacteria</taxon>
        <taxon>Pseudomonadati</taxon>
        <taxon>Pseudomonadota</taxon>
        <taxon>Gammaproteobacteria</taxon>
        <taxon>Lysobacterales</taxon>
        <taxon>Lysobacteraceae</taxon>
        <taxon>Marilutibacter</taxon>
    </lineage>
</organism>
<evidence type="ECO:0000259" key="1">
    <source>
        <dbReference type="Pfam" id="PF21168"/>
    </source>
</evidence>
<dbReference type="RefSeq" id="WP_182685512.1">
    <property type="nucleotide sequence ID" value="NZ_JACHTF010000004.1"/>
</dbReference>
<dbReference type="AlphaFoldDB" id="A0A7W3Y567"/>
<evidence type="ECO:0000313" key="3">
    <source>
        <dbReference type="Proteomes" id="UP000523196"/>
    </source>
</evidence>
<dbReference type="InterPro" id="IPR049368">
    <property type="entry name" value="FkbO_Hyg5-like_N"/>
</dbReference>
<keyword evidence="3" id="KW-1185">Reference proteome</keyword>
<sequence>MSAHPAFVEAPRLSVDYRPGPLADLLAGPDVLAVFGFGSQAPLDPDPRYLRVGTEVPAGRPDRFEVWTSPGPVARGRDGDVAWASNGQLLFGAIEVDEQAIDAAAGDIEGAAEHAYRRLEASIHQHGYPHLLRTWNYLADITRGDGDAERYRRFCVGRANGIRAATGDIRPGTLPAATAIGRTDGVHRLQVYWLSAREPGTPLENPRQVSAYRYPRQYGPQPPSFARAMLPPPGSGMPLFLSGTAAVVGHETRHAESTAGQLDETLANFDSLIAAARERQPGLPPHFDPRSRLKVYVREAGELDEVERLLVERLGTEVPFVVLHAAICRRDLRMEIDGVHGG</sequence>
<dbReference type="SUPFAM" id="SSF55298">
    <property type="entry name" value="YjgF-like"/>
    <property type="match status" value="1"/>
</dbReference>
<dbReference type="Pfam" id="PF21168">
    <property type="entry name" value="FkbO_Hyg5-like_N"/>
    <property type="match status" value="1"/>
</dbReference>
<protein>
    <submittedName>
        <fullName evidence="2">Pteridine-dependent deoxygenase</fullName>
    </submittedName>
</protein>
<feature type="domain" description="Chorismatase FkbO/Hyg5-like N-terminal" evidence="1">
    <location>
        <begin position="65"/>
        <end position="195"/>
    </location>
</feature>
<dbReference type="Gene3D" id="3.30.1330.40">
    <property type="entry name" value="RutC-like"/>
    <property type="match status" value="1"/>
</dbReference>
<name>A0A7W3Y567_9GAMM</name>
<accession>A0A7W3Y567</accession>
<dbReference type="Proteomes" id="UP000523196">
    <property type="component" value="Unassembled WGS sequence"/>
</dbReference>
<gene>
    <name evidence="2" type="ORF">H4F98_04850</name>
</gene>
<dbReference type="InterPro" id="IPR035959">
    <property type="entry name" value="RutC-like_sf"/>
</dbReference>
<dbReference type="EMBL" id="JACHTF010000004">
    <property type="protein sequence ID" value="MBB1059897.1"/>
    <property type="molecule type" value="Genomic_DNA"/>
</dbReference>